<protein>
    <recommendedName>
        <fullName evidence="1">CpXC domain-containing protein</fullName>
    </recommendedName>
</protein>
<evidence type="ECO:0000259" key="1">
    <source>
        <dbReference type="Pfam" id="PF14353"/>
    </source>
</evidence>
<dbReference type="OrthoDB" id="9784124at2"/>
<proteinExistence type="predicted"/>
<dbReference type="AlphaFoldDB" id="A0A346AYL7"/>
<dbReference type="RefSeq" id="WP_107196486.1">
    <property type="nucleotide sequence ID" value="NZ_CP029462.1"/>
</dbReference>
<sequence length="270" mass="31023">MAVEDNQQKDRTHRTELQLTCPACGGVGAFSTWDCIDGGENAEMRRRVLHDEGLFFYQCPHCHSQIHVESPCLYVDKHKKFMVWHIPDPKTPVTSEDVRSFLGGDSFAEYRCRAALTWGEWREKIIEIESGYDDRLYEIIKYGAYQLVKEGDREKLPLEAYHIDLTEGGGSEDVSLVFLERDRKGMGYVYDITPKAKEVTSDIFLPLLERIPAMNEMGRFDRFSYSWAQQFMAQVLKAASSGQEAYSQLLGFWVQTLGKELFHAEIQPAE</sequence>
<name>A0A346AYL7_9FIRM</name>
<dbReference type="Pfam" id="PF14353">
    <property type="entry name" value="CpXC"/>
    <property type="match status" value="1"/>
</dbReference>
<dbReference type="EMBL" id="CP029462">
    <property type="protein sequence ID" value="AXL20960.1"/>
    <property type="molecule type" value="Genomic_DNA"/>
</dbReference>
<evidence type="ECO:0000313" key="3">
    <source>
        <dbReference type="Proteomes" id="UP000254337"/>
    </source>
</evidence>
<dbReference type="InterPro" id="IPR025682">
    <property type="entry name" value="CpXC_dom"/>
</dbReference>
<dbReference type="Proteomes" id="UP000254337">
    <property type="component" value="Chromosome"/>
</dbReference>
<dbReference type="KEGG" id="meg:DKB62_04935"/>
<keyword evidence="3" id="KW-1185">Reference proteome</keyword>
<organism evidence="2 3">
    <name type="scientific">Megasphaera stantonii</name>
    <dbReference type="NCBI Taxonomy" id="2144175"/>
    <lineage>
        <taxon>Bacteria</taxon>
        <taxon>Bacillati</taxon>
        <taxon>Bacillota</taxon>
        <taxon>Negativicutes</taxon>
        <taxon>Veillonellales</taxon>
        <taxon>Veillonellaceae</taxon>
        <taxon>Megasphaera</taxon>
    </lineage>
</organism>
<evidence type="ECO:0000313" key="2">
    <source>
        <dbReference type="EMBL" id="AXL20960.1"/>
    </source>
</evidence>
<gene>
    <name evidence="2" type="ORF">DKB62_04935</name>
</gene>
<reference evidence="2 3" key="1">
    <citation type="submission" date="2018-05" db="EMBL/GenBank/DDBJ databases">
        <title>Complete genome sequence of Megasphaera sp. AJH120T, isolated from the ceca of a chicken.</title>
        <authorList>
            <person name="Maki J."/>
            <person name="Looft T."/>
        </authorList>
    </citation>
    <scope>NUCLEOTIDE SEQUENCE [LARGE SCALE GENOMIC DNA]</scope>
    <source>
        <strain evidence="2 3">AJH120</strain>
    </source>
</reference>
<accession>A0A346AYL7</accession>
<feature type="domain" description="CpXC" evidence="1">
    <location>
        <begin position="19"/>
        <end position="141"/>
    </location>
</feature>